<dbReference type="Pfam" id="PF00126">
    <property type="entry name" value="HTH_1"/>
    <property type="match status" value="1"/>
</dbReference>
<keyword evidence="7" id="KW-1185">Reference proteome</keyword>
<comment type="similarity">
    <text evidence="1">Belongs to the LysR transcriptional regulatory family.</text>
</comment>
<dbReference type="InterPro" id="IPR036390">
    <property type="entry name" value="WH_DNA-bd_sf"/>
</dbReference>
<dbReference type="PANTHER" id="PTHR30537:SF5">
    <property type="entry name" value="HTH-TYPE TRANSCRIPTIONAL ACTIVATOR TTDR-RELATED"/>
    <property type="match status" value="1"/>
</dbReference>
<protein>
    <submittedName>
        <fullName evidence="6">LysR family transcriptional regulator</fullName>
    </submittedName>
</protein>
<dbReference type="Proteomes" id="UP000630952">
    <property type="component" value="Unassembled WGS sequence"/>
</dbReference>
<organism evidence="6 7">
    <name type="scientific">Gluconobacter cerevisiae</name>
    <dbReference type="NCBI Taxonomy" id="1379734"/>
    <lineage>
        <taxon>Bacteria</taxon>
        <taxon>Pseudomonadati</taxon>
        <taxon>Pseudomonadota</taxon>
        <taxon>Alphaproteobacteria</taxon>
        <taxon>Acetobacterales</taxon>
        <taxon>Acetobacteraceae</taxon>
        <taxon>Gluconobacter</taxon>
    </lineage>
</organism>
<feature type="domain" description="HTH lysR-type" evidence="5">
    <location>
        <begin position="1"/>
        <end position="59"/>
    </location>
</feature>
<reference evidence="6 7" key="2">
    <citation type="submission" date="2020-11" db="EMBL/GenBank/DDBJ databases">
        <title>Description of novel Gluconobacter species.</title>
        <authorList>
            <person name="Cleenwerck I."/>
            <person name="Cnockaert M."/>
            <person name="Borremans W."/>
            <person name="Wieme A.D."/>
            <person name="De Vuyst L."/>
            <person name="Vandamme P."/>
        </authorList>
    </citation>
    <scope>NUCLEOTIDE SEQUENCE [LARGE SCALE GENOMIC DNA]</scope>
    <source>
        <strain evidence="6 7">LMG 27748</strain>
    </source>
</reference>
<evidence type="ECO:0000259" key="5">
    <source>
        <dbReference type="PROSITE" id="PS50931"/>
    </source>
</evidence>
<sequence length="293" mass="32966">MDSLMSMRVFVTAAELGSFNAAAKTLGISAPMVGKHINTLEDHLGITLFHRTTRRMSLSDLGRIYYDRCVCILNDIETTNALVKELSHDVSGTLRMTMPVLFGKRLIAPILFSASEKYENLKLELYFDDNTPDILTERFDLAIRSGFSSIKQGFASQHLINYPMVVCCSPTFAEQHIMKDFSQLKDHAGLFYSRSGQVRPWRFPKADGNITEIVPRCRLVLNDIEAIADAAVAGLGTAWLPSWLVQERIDAGKLVRICPEQETLQLNYHLIWPKTQLLPAKTNAVMEMIRSSI</sequence>
<dbReference type="SUPFAM" id="SSF53850">
    <property type="entry name" value="Periplasmic binding protein-like II"/>
    <property type="match status" value="1"/>
</dbReference>
<reference evidence="7" key="1">
    <citation type="submission" date="2020-04" db="EMBL/GenBank/DDBJ databases">
        <title>Description of novel Gluconacetobacter.</title>
        <authorList>
            <person name="Sombolestani A."/>
        </authorList>
    </citation>
    <scope>NUCLEOTIDE SEQUENCE [LARGE SCALE GENOMIC DNA]</scope>
    <source>
        <strain evidence="7">LMG 27748</strain>
    </source>
</reference>
<dbReference type="Pfam" id="PF03466">
    <property type="entry name" value="LysR_substrate"/>
    <property type="match status" value="1"/>
</dbReference>
<dbReference type="Gene3D" id="1.10.10.10">
    <property type="entry name" value="Winged helix-like DNA-binding domain superfamily/Winged helix DNA-binding domain"/>
    <property type="match status" value="1"/>
</dbReference>
<dbReference type="InterPro" id="IPR036388">
    <property type="entry name" value="WH-like_DNA-bd_sf"/>
</dbReference>
<comment type="caution">
    <text evidence="6">The sequence shown here is derived from an EMBL/GenBank/DDBJ whole genome shotgun (WGS) entry which is preliminary data.</text>
</comment>
<keyword evidence="4" id="KW-0804">Transcription</keyword>
<dbReference type="EMBL" id="JABCQO010000023">
    <property type="protein sequence ID" value="MBF0877916.1"/>
    <property type="molecule type" value="Genomic_DNA"/>
</dbReference>
<evidence type="ECO:0000256" key="4">
    <source>
        <dbReference type="ARBA" id="ARBA00023163"/>
    </source>
</evidence>
<accession>A0ABR9YH40</accession>
<dbReference type="InterPro" id="IPR000847">
    <property type="entry name" value="LysR_HTH_N"/>
</dbReference>
<evidence type="ECO:0000256" key="1">
    <source>
        <dbReference type="ARBA" id="ARBA00009437"/>
    </source>
</evidence>
<evidence type="ECO:0000313" key="7">
    <source>
        <dbReference type="Proteomes" id="UP000630952"/>
    </source>
</evidence>
<keyword evidence="2" id="KW-0805">Transcription regulation</keyword>
<evidence type="ECO:0000256" key="2">
    <source>
        <dbReference type="ARBA" id="ARBA00023015"/>
    </source>
</evidence>
<dbReference type="SUPFAM" id="SSF46785">
    <property type="entry name" value="Winged helix' DNA-binding domain"/>
    <property type="match status" value="1"/>
</dbReference>
<dbReference type="InterPro" id="IPR005119">
    <property type="entry name" value="LysR_subst-bd"/>
</dbReference>
<dbReference type="Gene3D" id="3.40.190.290">
    <property type="match status" value="1"/>
</dbReference>
<dbReference type="PRINTS" id="PR00039">
    <property type="entry name" value="HTHLYSR"/>
</dbReference>
<name>A0ABR9YH40_9PROT</name>
<dbReference type="InterPro" id="IPR058163">
    <property type="entry name" value="LysR-type_TF_proteobact-type"/>
</dbReference>
<evidence type="ECO:0000313" key="6">
    <source>
        <dbReference type="EMBL" id="MBF0877916.1"/>
    </source>
</evidence>
<keyword evidence="3" id="KW-0238">DNA-binding</keyword>
<dbReference type="PROSITE" id="PS50931">
    <property type="entry name" value="HTH_LYSR"/>
    <property type="match status" value="1"/>
</dbReference>
<dbReference type="PANTHER" id="PTHR30537">
    <property type="entry name" value="HTH-TYPE TRANSCRIPTIONAL REGULATOR"/>
    <property type="match status" value="1"/>
</dbReference>
<proteinExistence type="inferred from homology"/>
<evidence type="ECO:0000256" key="3">
    <source>
        <dbReference type="ARBA" id="ARBA00023125"/>
    </source>
</evidence>
<gene>
    <name evidence="6" type="ORF">HKD21_13885</name>
</gene>